<name>A0A4R7VF47_9PSEU</name>
<protein>
    <recommendedName>
        <fullName evidence="4">PE family protein</fullName>
    </recommendedName>
</protein>
<dbReference type="EMBL" id="SOCP01000009">
    <property type="protein sequence ID" value="TDV47842.1"/>
    <property type="molecule type" value="Genomic_DNA"/>
</dbReference>
<gene>
    <name evidence="2" type="ORF">CLV71_10977</name>
</gene>
<proteinExistence type="predicted"/>
<dbReference type="Proteomes" id="UP000294927">
    <property type="component" value="Unassembled WGS sequence"/>
</dbReference>
<evidence type="ECO:0000256" key="1">
    <source>
        <dbReference type="SAM" id="MobiDB-lite"/>
    </source>
</evidence>
<dbReference type="AlphaFoldDB" id="A0A4R7VF47"/>
<evidence type="ECO:0000313" key="2">
    <source>
        <dbReference type="EMBL" id="TDV47842.1"/>
    </source>
</evidence>
<sequence length="136" mass="15285">MTNRDDIEARLGDMFTGHTTEPTSTGGGSFTYFEPDLRTIIKNWLELADSYHDSLYNSGYMSRIRPPAEDFASRAHTSSANRSGESYGRYLEHNRDYCRQQAQLFQNALDDYLGVEHTNVTDITKATAPQGPQPGV</sequence>
<organism evidence="2 3">
    <name type="scientific">Actinophytocola oryzae</name>
    <dbReference type="NCBI Taxonomy" id="502181"/>
    <lineage>
        <taxon>Bacteria</taxon>
        <taxon>Bacillati</taxon>
        <taxon>Actinomycetota</taxon>
        <taxon>Actinomycetes</taxon>
        <taxon>Pseudonocardiales</taxon>
        <taxon>Pseudonocardiaceae</taxon>
    </lineage>
</organism>
<accession>A0A4R7VF47</accession>
<evidence type="ECO:0008006" key="4">
    <source>
        <dbReference type="Google" id="ProtNLM"/>
    </source>
</evidence>
<feature type="region of interest" description="Disordered" evidence="1">
    <location>
        <begin position="1"/>
        <end position="29"/>
    </location>
</feature>
<keyword evidence="3" id="KW-1185">Reference proteome</keyword>
<comment type="caution">
    <text evidence="2">The sequence shown here is derived from an EMBL/GenBank/DDBJ whole genome shotgun (WGS) entry which is preliminary data.</text>
</comment>
<reference evidence="2 3" key="1">
    <citation type="submission" date="2019-03" db="EMBL/GenBank/DDBJ databases">
        <title>Genomic Encyclopedia of Archaeal and Bacterial Type Strains, Phase II (KMG-II): from individual species to whole genera.</title>
        <authorList>
            <person name="Goeker M."/>
        </authorList>
    </citation>
    <scope>NUCLEOTIDE SEQUENCE [LARGE SCALE GENOMIC DNA]</scope>
    <source>
        <strain evidence="2 3">DSM 45499</strain>
    </source>
</reference>
<dbReference type="RefSeq" id="WP_133905139.1">
    <property type="nucleotide sequence ID" value="NZ_SOCP01000009.1"/>
</dbReference>
<evidence type="ECO:0000313" key="3">
    <source>
        <dbReference type="Proteomes" id="UP000294927"/>
    </source>
</evidence>
<feature type="compositionally biased region" description="Basic and acidic residues" evidence="1">
    <location>
        <begin position="1"/>
        <end position="11"/>
    </location>
</feature>
<dbReference type="OrthoDB" id="3698749at2"/>